<dbReference type="Gene3D" id="3.40.50.300">
    <property type="entry name" value="P-loop containing nucleotide triphosphate hydrolases"/>
    <property type="match status" value="1"/>
</dbReference>
<dbReference type="Pfam" id="PF00685">
    <property type="entry name" value="Sulfotransfer_1"/>
    <property type="match status" value="1"/>
</dbReference>
<name>A0AAW1T4E2_9CHLO</name>
<accession>A0AAW1T4E2</accession>
<dbReference type="Proteomes" id="UP001485043">
    <property type="component" value="Unassembled WGS sequence"/>
</dbReference>
<dbReference type="AlphaFoldDB" id="A0AAW1T4E2"/>
<dbReference type="GO" id="GO:0008146">
    <property type="term" value="F:sulfotransferase activity"/>
    <property type="evidence" value="ECO:0007669"/>
    <property type="project" value="InterPro"/>
</dbReference>
<dbReference type="EC" id="2.8.2.-" evidence="1"/>
<protein>
    <recommendedName>
        <fullName evidence="1">Sulfotransferase</fullName>
        <ecNumber evidence="1">2.8.2.-</ecNumber>
    </recommendedName>
</protein>
<gene>
    <name evidence="3" type="ORF">WJX84_003230</name>
</gene>
<keyword evidence="4" id="KW-1185">Reference proteome</keyword>
<dbReference type="InterPro" id="IPR000863">
    <property type="entry name" value="Sulfotransferase_dom"/>
</dbReference>
<comment type="caution">
    <text evidence="3">The sequence shown here is derived from an EMBL/GenBank/DDBJ whole genome shotgun (WGS) entry which is preliminary data.</text>
</comment>
<feature type="domain" description="Sulfotransferase" evidence="2">
    <location>
        <begin position="5"/>
        <end position="49"/>
    </location>
</feature>
<dbReference type="SUPFAM" id="SSF52540">
    <property type="entry name" value="P-loop containing nucleoside triphosphate hydrolases"/>
    <property type="match status" value="1"/>
</dbReference>
<comment type="similarity">
    <text evidence="1">Belongs to the sulfotransferase 1 family.</text>
</comment>
<organism evidence="3 4">
    <name type="scientific">Apatococcus fuscideae</name>
    <dbReference type="NCBI Taxonomy" id="2026836"/>
    <lineage>
        <taxon>Eukaryota</taxon>
        <taxon>Viridiplantae</taxon>
        <taxon>Chlorophyta</taxon>
        <taxon>core chlorophytes</taxon>
        <taxon>Trebouxiophyceae</taxon>
        <taxon>Chlorellales</taxon>
        <taxon>Chlorellaceae</taxon>
        <taxon>Apatococcus</taxon>
    </lineage>
</organism>
<proteinExistence type="inferred from homology"/>
<keyword evidence="1" id="KW-0808">Transferase</keyword>
<sequence>MRFCDYPDRLAPFFNHFPAENMMFIDFKEFVESPEAVIRRVLDFLGLEQQHFQYQQLPAGMKTDYGNRTLQPTAAHILRNHFQDSGRRLEELTQQSFSWVAPEQSGLQPGSKKENK</sequence>
<reference evidence="3 4" key="1">
    <citation type="journal article" date="2024" name="Nat. Commun.">
        <title>Phylogenomics reveals the evolutionary origins of lichenization in chlorophyte algae.</title>
        <authorList>
            <person name="Puginier C."/>
            <person name="Libourel C."/>
            <person name="Otte J."/>
            <person name="Skaloud P."/>
            <person name="Haon M."/>
            <person name="Grisel S."/>
            <person name="Petersen M."/>
            <person name="Berrin J.G."/>
            <person name="Delaux P.M."/>
            <person name="Dal Grande F."/>
            <person name="Keller J."/>
        </authorList>
    </citation>
    <scope>NUCLEOTIDE SEQUENCE [LARGE SCALE GENOMIC DNA]</scope>
    <source>
        <strain evidence="3 4">SAG 2523</strain>
    </source>
</reference>
<evidence type="ECO:0000313" key="4">
    <source>
        <dbReference type="Proteomes" id="UP001485043"/>
    </source>
</evidence>
<dbReference type="EMBL" id="JALJOV010000359">
    <property type="protein sequence ID" value="KAK9864400.1"/>
    <property type="molecule type" value="Genomic_DNA"/>
</dbReference>
<dbReference type="InterPro" id="IPR027417">
    <property type="entry name" value="P-loop_NTPase"/>
</dbReference>
<evidence type="ECO:0000313" key="3">
    <source>
        <dbReference type="EMBL" id="KAK9864400.1"/>
    </source>
</evidence>
<evidence type="ECO:0000259" key="2">
    <source>
        <dbReference type="Pfam" id="PF00685"/>
    </source>
</evidence>
<evidence type="ECO:0000256" key="1">
    <source>
        <dbReference type="RuleBase" id="RU361155"/>
    </source>
</evidence>